<reference evidence="1 2" key="1">
    <citation type="submission" date="2019-06" db="EMBL/GenBank/DDBJ databases">
        <title>Sequencing the genomes of 1000 actinobacteria strains.</title>
        <authorList>
            <person name="Klenk H.-P."/>
        </authorList>
    </citation>
    <scope>NUCLEOTIDE SEQUENCE [LARGE SCALE GENOMIC DNA]</scope>
    <source>
        <strain evidence="1 2">DSM 45928</strain>
    </source>
</reference>
<name>A0A543AZ61_9ACTN</name>
<comment type="caution">
    <text evidence="1">The sequence shown here is derived from an EMBL/GenBank/DDBJ whole genome shotgun (WGS) entry which is preliminary data.</text>
</comment>
<keyword evidence="2" id="KW-1185">Reference proteome</keyword>
<dbReference type="AlphaFoldDB" id="A0A543AZ61"/>
<dbReference type="NCBIfam" id="NF038356">
    <property type="entry name" value="actino_DLW39"/>
    <property type="match status" value="1"/>
</dbReference>
<protein>
    <submittedName>
        <fullName evidence="1">Uncharacterized protein</fullName>
    </submittedName>
</protein>
<proteinExistence type="predicted"/>
<gene>
    <name evidence="1" type="ORF">FB566_3433</name>
</gene>
<dbReference type="Proteomes" id="UP000317043">
    <property type="component" value="Unassembled WGS sequence"/>
</dbReference>
<organism evidence="1 2">
    <name type="scientific">Stackebrandtia endophytica</name>
    <dbReference type="NCBI Taxonomy" id="1496996"/>
    <lineage>
        <taxon>Bacteria</taxon>
        <taxon>Bacillati</taxon>
        <taxon>Actinomycetota</taxon>
        <taxon>Actinomycetes</taxon>
        <taxon>Glycomycetales</taxon>
        <taxon>Glycomycetaceae</taxon>
        <taxon>Stackebrandtia</taxon>
    </lineage>
</organism>
<dbReference type="RefSeq" id="WP_211347738.1">
    <property type="nucleotide sequence ID" value="NZ_JBHTGS010000001.1"/>
</dbReference>
<evidence type="ECO:0000313" key="2">
    <source>
        <dbReference type="Proteomes" id="UP000317043"/>
    </source>
</evidence>
<dbReference type="EMBL" id="VFOW01000001">
    <property type="protein sequence ID" value="TQL77863.1"/>
    <property type="molecule type" value="Genomic_DNA"/>
</dbReference>
<dbReference type="InParanoid" id="A0A543AZ61"/>
<dbReference type="InterPro" id="IPR047990">
    <property type="entry name" value="DLW39-like"/>
</dbReference>
<accession>A0A543AZ61</accession>
<sequence length="43" mass="4721">MWKKLIILAGVVGVAAVVAKKVKAMNEERALWHEATTSAEDVR</sequence>
<evidence type="ECO:0000313" key="1">
    <source>
        <dbReference type="EMBL" id="TQL77863.1"/>
    </source>
</evidence>